<dbReference type="AlphaFoldDB" id="A0A375IJA2"/>
<protein>
    <submittedName>
        <fullName evidence="1">Uncharacterized protein</fullName>
    </submittedName>
</protein>
<gene>
    <name evidence="1" type="ORF">CT19425_120333</name>
</gene>
<evidence type="ECO:0000313" key="2">
    <source>
        <dbReference type="Proteomes" id="UP000255505"/>
    </source>
</evidence>
<dbReference type="EMBL" id="LT991976">
    <property type="protein sequence ID" value="SPK74091.1"/>
    <property type="molecule type" value="Genomic_DNA"/>
</dbReference>
<organism evidence="1 2">
    <name type="scientific">Cupriavidus taiwanensis</name>
    <dbReference type="NCBI Taxonomy" id="164546"/>
    <lineage>
        <taxon>Bacteria</taxon>
        <taxon>Pseudomonadati</taxon>
        <taxon>Pseudomonadota</taxon>
        <taxon>Betaproteobacteria</taxon>
        <taxon>Burkholderiales</taxon>
        <taxon>Burkholderiaceae</taxon>
        <taxon>Cupriavidus</taxon>
    </lineage>
</organism>
<proteinExistence type="predicted"/>
<dbReference type="Proteomes" id="UP000255505">
    <property type="component" value="Chromosome I"/>
</dbReference>
<accession>A0A375IJA2</accession>
<sequence>MRQATLAAAIGVARYTPTRRLQKAADGLETLSGGRGTRGVLNGLEALQGSNELRCTMVHVQVGATASTVQRYSAHACTICRRAKPASAACAYTASIDLAAVFTSPVYTPPHGQTESLSQTCGLRLSPFG</sequence>
<name>A0A375IJA2_9BURK</name>
<reference evidence="1 2" key="1">
    <citation type="submission" date="2018-01" db="EMBL/GenBank/DDBJ databases">
        <authorList>
            <person name="Gaut B.S."/>
            <person name="Morton B.R."/>
            <person name="Clegg M.T."/>
            <person name="Duvall M.R."/>
        </authorList>
    </citation>
    <scope>NUCLEOTIDE SEQUENCE [LARGE SCALE GENOMIC DNA]</scope>
    <source>
        <strain evidence="1">Cupriavidus taiwanensis LMG 19425</strain>
    </source>
</reference>
<evidence type="ECO:0000313" key="1">
    <source>
        <dbReference type="EMBL" id="SPK74091.1"/>
    </source>
</evidence>